<keyword evidence="5" id="KW-1185">Reference proteome</keyword>
<dbReference type="EMBL" id="RWGY01000004">
    <property type="protein sequence ID" value="TVU44562.1"/>
    <property type="molecule type" value="Genomic_DNA"/>
</dbReference>
<evidence type="ECO:0000313" key="4">
    <source>
        <dbReference type="EMBL" id="TVU44562.1"/>
    </source>
</evidence>
<feature type="non-terminal residue" evidence="4">
    <location>
        <position position="1"/>
    </location>
</feature>
<comment type="caution">
    <text evidence="4">The sequence shown here is derived from an EMBL/GenBank/DDBJ whole genome shotgun (WGS) entry which is preliminary data.</text>
</comment>
<evidence type="ECO:0000256" key="2">
    <source>
        <dbReference type="SAM" id="Phobius"/>
    </source>
</evidence>
<dbReference type="InterPro" id="IPR058353">
    <property type="entry name" value="DUF8040"/>
</dbReference>
<feature type="region of interest" description="Disordered" evidence="1">
    <location>
        <begin position="512"/>
        <end position="536"/>
    </location>
</feature>
<protein>
    <recommendedName>
        <fullName evidence="3">DUF8040 domain-containing protein</fullName>
    </recommendedName>
</protein>
<proteinExistence type="predicted"/>
<evidence type="ECO:0000256" key="1">
    <source>
        <dbReference type="SAM" id="MobiDB-lite"/>
    </source>
</evidence>
<evidence type="ECO:0000259" key="3">
    <source>
        <dbReference type="Pfam" id="PF26138"/>
    </source>
</evidence>
<feature type="domain" description="DUF8040" evidence="3">
    <location>
        <begin position="326"/>
        <end position="377"/>
    </location>
</feature>
<dbReference type="Pfam" id="PF26138">
    <property type="entry name" value="DUF8040"/>
    <property type="match status" value="1"/>
</dbReference>
<accession>A0A5J9W786</accession>
<feature type="region of interest" description="Disordered" evidence="1">
    <location>
        <begin position="226"/>
        <end position="247"/>
    </location>
</feature>
<dbReference type="OrthoDB" id="660876at2759"/>
<sequence length="536" mass="61219">LVAGLSLYVRHVFRPDLTSSLCVGLDDGALRRVEAELGAPLAALDAHGAVKIANSQLLVLLVVFSHQHHKRMYYLVHDSAAASLDLVAYIPGDLEATYTVTPVPARAAAGDAVGRGGYELALMARKFWRQPCGADRGRLCVFSPANDVPATSDGGGDGPWRIKAQRFPELSEAFVADVMFSHAGKVFWADLSLGVACSDLRAAGGSEAVDELVFIDLPHGASDLLHGKRRRGRGSRSGAEGRCTERDHDHQRIRLRLPFLQIIMARRPLATRTRRRNMTLRNILTSVLLMYYYVWLLMALAYRRKCLKIERRLRIKERRAENLNDLIGSDTKCISELRMDRRTFYILCEMVRDVGGLKATRNMTLEEIVAQFLYYIFDMRITELTPKFVCIHRRPSARRGNELVKIWTLDLERREWDEEEGSPYPWKELWKNVRFMDDDVEPQYPVLMPDGGLCLMLYNTRVKRRDFLGPDYICSFDMRSKRPRWFGLSRSCNVNEPFVLPYVGFEKCFPPPPPPSRHKREMPSISCQTSKRRRAQ</sequence>
<keyword evidence="2" id="KW-1133">Transmembrane helix</keyword>
<dbReference type="Proteomes" id="UP000324897">
    <property type="component" value="Chromosome 5"/>
</dbReference>
<evidence type="ECO:0000313" key="5">
    <source>
        <dbReference type="Proteomes" id="UP000324897"/>
    </source>
</evidence>
<keyword evidence="2" id="KW-0812">Transmembrane</keyword>
<feature type="transmembrane region" description="Helical" evidence="2">
    <location>
        <begin position="283"/>
        <end position="302"/>
    </location>
</feature>
<gene>
    <name evidence="4" type="ORF">EJB05_04007</name>
</gene>
<dbReference type="AlphaFoldDB" id="A0A5J9W786"/>
<dbReference type="PANTHER" id="PTHR33086">
    <property type="entry name" value="OS05G0468200 PROTEIN-RELATED"/>
    <property type="match status" value="1"/>
</dbReference>
<keyword evidence="2" id="KW-0472">Membrane</keyword>
<organism evidence="4 5">
    <name type="scientific">Eragrostis curvula</name>
    <name type="common">weeping love grass</name>
    <dbReference type="NCBI Taxonomy" id="38414"/>
    <lineage>
        <taxon>Eukaryota</taxon>
        <taxon>Viridiplantae</taxon>
        <taxon>Streptophyta</taxon>
        <taxon>Embryophyta</taxon>
        <taxon>Tracheophyta</taxon>
        <taxon>Spermatophyta</taxon>
        <taxon>Magnoliopsida</taxon>
        <taxon>Liliopsida</taxon>
        <taxon>Poales</taxon>
        <taxon>Poaceae</taxon>
        <taxon>PACMAD clade</taxon>
        <taxon>Chloridoideae</taxon>
        <taxon>Eragrostideae</taxon>
        <taxon>Eragrostidinae</taxon>
        <taxon>Eragrostis</taxon>
    </lineage>
</organism>
<dbReference type="PANTHER" id="PTHR33086:SF94">
    <property type="entry name" value="EXPRESSED PROTEIN"/>
    <property type="match status" value="1"/>
</dbReference>
<reference evidence="4 5" key="1">
    <citation type="journal article" date="2019" name="Sci. Rep.">
        <title>A high-quality genome of Eragrostis curvula grass provides insights into Poaceae evolution and supports new strategies to enhance forage quality.</title>
        <authorList>
            <person name="Carballo J."/>
            <person name="Santos B.A.C.M."/>
            <person name="Zappacosta D."/>
            <person name="Garbus I."/>
            <person name="Selva J.P."/>
            <person name="Gallo C.A."/>
            <person name="Diaz A."/>
            <person name="Albertini E."/>
            <person name="Caccamo M."/>
            <person name="Echenique V."/>
        </authorList>
    </citation>
    <scope>NUCLEOTIDE SEQUENCE [LARGE SCALE GENOMIC DNA]</scope>
    <source>
        <strain evidence="5">cv. Victoria</strain>
        <tissue evidence="4">Leaf</tissue>
    </source>
</reference>
<name>A0A5J9W786_9POAL</name>